<dbReference type="GO" id="GO:1990871">
    <property type="term" value="C:Vma12-Vma22 assembly complex"/>
    <property type="evidence" value="ECO:0007669"/>
    <property type="project" value="TreeGrafter"/>
</dbReference>
<organism evidence="3 4">
    <name type="scientific">Aspergillus saccharolyticus JOP 1030-1</name>
    <dbReference type="NCBI Taxonomy" id="1450539"/>
    <lineage>
        <taxon>Eukaryota</taxon>
        <taxon>Fungi</taxon>
        <taxon>Dikarya</taxon>
        <taxon>Ascomycota</taxon>
        <taxon>Pezizomycotina</taxon>
        <taxon>Eurotiomycetes</taxon>
        <taxon>Eurotiomycetidae</taxon>
        <taxon>Eurotiales</taxon>
        <taxon>Aspergillaceae</taxon>
        <taxon>Aspergillus</taxon>
        <taxon>Aspergillus subgen. Circumdati</taxon>
    </lineage>
</organism>
<dbReference type="OrthoDB" id="408631at2759"/>
<dbReference type="InterPro" id="IPR040357">
    <property type="entry name" value="Vma22/CCDC115"/>
</dbReference>
<dbReference type="AlphaFoldDB" id="A0A318ZE84"/>
<feature type="region of interest" description="Disordered" evidence="2">
    <location>
        <begin position="140"/>
        <end position="207"/>
    </location>
</feature>
<dbReference type="PANTHER" id="PTHR31996:SF2">
    <property type="entry name" value="COILED-COIL DOMAIN-CONTAINING PROTEIN 115"/>
    <property type="match status" value="1"/>
</dbReference>
<feature type="region of interest" description="Disordered" evidence="2">
    <location>
        <begin position="98"/>
        <end position="122"/>
    </location>
</feature>
<evidence type="ECO:0000313" key="4">
    <source>
        <dbReference type="Proteomes" id="UP000248349"/>
    </source>
</evidence>
<dbReference type="PANTHER" id="PTHR31996">
    <property type="entry name" value="COILED-COIL DOMAIN-CONTAINING PROTEIN 115"/>
    <property type="match status" value="1"/>
</dbReference>
<reference evidence="3 4" key="1">
    <citation type="submission" date="2016-12" db="EMBL/GenBank/DDBJ databases">
        <title>The genomes of Aspergillus section Nigri reveals drivers in fungal speciation.</title>
        <authorList>
            <consortium name="DOE Joint Genome Institute"/>
            <person name="Vesth T.C."/>
            <person name="Nybo J."/>
            <person name="Theobald S."/>
            <person name="Brandl J."/>
            <person name="Frisvad J.C."/>
            <person name="Nielsen K.F."/>
            <person name="Lyhne E.K."/>
            <person name="Kogle M.E."/>
            <person name="Kuo A."/>
            <person name="Riley R."/>
            <person name="Clum A."/>
            <person name="Nolan M."/>
            <person name="Lipzen A."/>
            <person name="Salamov A."/>
            <person name="Henrissat B."/>
            <person name="Wiebenga A."/>
            <person name="De Vries R.P."/>
            <person name="Grigoriev I.V."/>
            <person name="Mortensen U.H."/>
            <person name="Andersen M.R."/>
            <person name="Baker S.E."/>
        </authorList>
    </citation>
    <scope>NUCLEOTIDE SEQUENCE [LARGE SCALE GENOMIC DNA]</scope>
    <source>
        <strain evidence="3 4">JOP 1030-1</strain>
    </source>
</reference>
<dbReference type="GO" id="GO:0051082">
    <property type="term" value="F:unfolded protein binding"/>
    <property type="evidence" value="ECO:0007669"/>
    <property type="project" value="TreeGrafter"/>
</dbReference>
<feature type="compositionally biased region" description="Polar residues" evidence="2">
    <location>
        <begin position="177"/>
        <end position="191"/>
    </location>
</feature>
<proteinExistence type="predicted"/>
<evidence type="ECO:0000313" key="3">
    <source>
        <dbReference type="EMBL" id="PYH44937.1"/>
    </source>
</evidence>
<dbReference type="STRING" id="1450539.A0A318ZE84"/>
<dbReference type="Pfam" id="PF21730">
    <property type="entry name" value="Vma22_CCDC115"/>
    <property type="match status" value="1"/>
</dbReference>
<dbReference type="GeneID" id="37076396"/>
<protein>
    <recommendedName>
        <fullName evidence="1">Vacuolar ATPase assembly protein VMA22</fullName>
    </recommendedName>
</protein>
<sequence length="272" mass="30447">MAQIPTPPASRHGSPSPEHNPKKSEIEQQTIRLQTLDELLERYLHLLDEHQKLQADLGSRLSSGFISLAQANFTSSPGRRYGADYYDERMKATRRVRLSDTAFDSPSEGKTTDQEEVSSVENNFSDSRFQHTFAIDSVTVHQPEEESQTDDQSESSSTDDAAKAGDEETEKFEEYSDQTADSMTASDSETFQAEARPNTKSTKAKPRFRSSDPINWYGILVPLSLRSAQKTFTEAVEGQVVKLANVVGEMRTVEKQIKQVRSAIGQEQVHRA</sequence>
<dbReference type="Proteomes" id="UP000248349">
    <property type="component" value="Unassembled WGS sequence"/>
</dbReference>
<name>A0A318ZE84_9EURO</name>
<keyword evidence="4" id="KW-1185">Reference proteome</keyword>
<dbReference type="GO" id="GO:0070072">
    <property type="term" value="P:vacuolar proton-transporting V-type ATPase complex assembly"/>
    <property type="evidence" value="ECO:0007669"/>
    <property type="project" value="InterPro"/>
</dbReference>
<evidence type="ECO:0000256" key="2">
    <source>
        <dbReference type="SAM" id="MobiDB-lite"/>
    </source>
</evidence>
<accession>A0A318ZE84</accession>
<evidence type="ECO:0000256" key="1">
    <source>
        <dbReference type="ARBA" id="ARBA00093634"/>
    </source>
</evidence>
<feature type="region of interest" description="Disordered" evidence="2">
    <location>
        <begin position="1"/>
        <end position="26"/>
    </location>
</feature>
<dbReference type="RefSeq" id="XP_025430919.1">
    <property type="nucleotide sequence ID" value="XM_025575168.1"/>
</dbReference>
<dbReference type="EMBL" id="KZ821234">
    <property type="protein sequence ID" value="PYH44937.1"/>
    <property type="molecule type" value="Genomic_DNA"/>
</dbReference>
<gene>
    <name evidence="3" type="ORF">BP01DRAFT_357287</name>
</gene>